<evidence type="ECO:0000256" key="3">
    <source>
        <dbReference type="ARBA" id="ARBA00023163"/>
    </source>
</evidence>
<dbReference type="AlphaFoldDB" id="A0A964T0W1"/>
<sequence>MPRERNPVSKTLRCLELILEAENSEIGVRELAESMHVSPSSAHRILNGLVDEGYVTRDPVTQRYRIGVGFLRLAYLSADRIPIRKLAMAAMQELAEEHNETVLLGLYDSTRREMVFVASIESTHPLRYAVRLNQWSPIHTGATGLAILAFLPEQECEAILSGPLERLTPETITDPNRLRSVLEQVRRQGYALTHGQRITGAVGIAAPIFSGTGAVIGDVSVTIPEQRFVEDLQEKLIAAVRATADKITRLTGGASAERSRAAS</sequence>
<keyword evidence="3" id="KW-0804">Transcription</keyword>
<dbReference type="InterPro" id="IPR005471">
    <property type="entry name" value="Tscrpt_reg_IclR_N"/>
</dbReference>
<dbReference type="InterPro" id="IPR036388">
    <property type="entry name" value="WH-like_DNA-bd_sf"/>
</dbReference>
<evidence type="ECO:0000259" key="5">
    <source>
        <dbReference type="PROSITE" id="PS51078"/>
    </source>
</evidence>
<dbReference type="SUPFAM" id="SSF55781">
    <property type="entry name" value="GAF domain-like"/>
    <property type="match status" value="1"/>
</dbReference>
<organism evidence="6 7">
    <name type="scientific">Propylenella binzhouense</name>
    <dbReference type="NCBI Taxonomy" id="2555902"/>
    <lineage>
        <taxon>Bacteria</taxon>
        <taxon>Pseudomonadati</taxon>
        <taxon>Pseudomonadota</taxon>
        <taxon>Alphaproteobacteria</taxon>
        <taxon>Hyphomicrobiales</taxon>
        <taxon>Propylenellaceae</taxon>
        <taxon>Propylenella</taxon>
    </lineage>
</organism>
<dbReference type="PROSITE" id="PS51077">
    <property type="entry name" value="HTH_ICLR"/>
    <property type="match status" value="1"/>
</dbReference>
<feature type="domain" description="IclR-ED" evidence="5">
    <location>
        <begin position="69"/>
        <end position="253"/>
    </location>
</feature>
<dbReference type="GO" id="GO:0003700">
    <property type="term" value="F:DNA-binding transcription factor activity"/>
    <property type="evidence" value="ECO:0007669"/>
    <property type="project" value="TreeGrafter"/>
</dbReference>
<dbReference type="Gene3D" id="1.10.10.10">
    <property type="entry name" value="Winged helix-like DNA-binding domain superfamily/Winged helix DNA-binding domain"/>
    <property type="match status" value="1"/>
</dbReference>
<dbReference type="InterPro" id="IPR036390">
    <property type="entry name" value="WH_DNA-bd_sf"/>
</dbReference>
<evidence type="ECO:0000313" key="7">
    <source>
        <dbReference type="Proteomes" id="UP000773614"/>
    </source>
</evidence>
<keyword evidence="2" id="KW-0238">DNA-binding</keyword>
<dbReference type="PROSITE" id="PS51078">
    <property type="entry name" value="ICLR_ED"/>
    <property type="match status" value="1"/>
</dbReference>
<evidence type="ECO:0000256" key="1">
    <source>
        <dbReference type="ARBA" id="ARBA00023015"/>
    </source>
</evidence>
<keyword evidence="7" id="KW-1185">Reference proteome</keyword>
<protein>
    <submittedName>
        <fullName evidence="6">IclR family transcriptional regulator</fullName>
    </submittedName>
</protein>
<dbReference type="Gene3D" id="3.30.450.40">
    <property type="match status" value="1"/>
</dbReference>
<dbReference type="SMART" id="SM00346">
    <property type="entry name" value="HTH_ICLR"/>
    <property type="match status" value="1"/>
</dbReference>
<dbReference type="GO" id="GO:0003677">
    <property type="term" value="F:DNA binding"/>
    <property type="evidence" value="ECO:0007669"/>
    <property type="project" value="UniProtKB-KW"/>
</dbReference>
<dbReference type="SUPFAM" id="SSF46785">
    <property type="entry name" value="Winged helix' DNA-binding domain"/>
    <property type="match status" value="1"/>
</dbReference>
<dbReference type="InterPro" id="IPR014757">
    <property type="entry name" value="Tscrpt_reg_IclR_C"/>
</dbReference>
<feature type="domain" description="HTH iclR-type" evidence="4">
    <location>
        <begin position="5"/>
        <end position="68"/>
    </location>
</feature>
<dbReference type="Pfam" id="PF01614">
    <property type="entry name" value="IclR_C"/>
    <property type="match status" value="1"/>
</dbReference>
<dbReference type="RefSeq" id="WP_161138697.1">
    <property type="nucleotide sequence ID" value="NZ_SPKJ01000002.1"/>
</dbReference>
<comment type="caution">
    <text evidence="6">The sequence shown here is derived from an EMBL/GenBank/DDBJ whole genome shotgun (WGS) entry which is preliminary data.</text>
</comment>
<accession>A0A964T0W1</accession>
<evidence type="ECO:0000256" key="2">
    <source>
        <dbReference type="ARBA" id="ARBA00023125"/>
    </source>
</evidence>
<dbReference type="GO" id="GO:0045892">
    <property type="term" value="P:negative regulation of DNA-templated transcription"/>
    <property type="evidence" value="ECO:0007669"/>
    <property type="project" value="TreeGrafter"/>
</dbReference>
<name>A0A964T0W1_9HYPH</name>
<gene>
    <name evidence="6" type="ORF">E4O86_01295</name>
</gene>
<evidence type="ECO:0000313" key="6">
    <source>
        <dbReference type="EMBL" id="MYZ46358.1"/>
    </source>
</evidence>
<dbReference type="InterPro" id="IPR029016">
    <property type="entry name" value="GAF-like_dom_sf"/>
</dbReference>
<dbReference type="PANTHER" id="PTHR30136">
    <property type="entry name" value="HELIX-TURN-HELIX TRANSCRIPTIONAL REGULATOR, ICLR FAMILY"/>
    <property type="match status" value="1"/>
</dbReference>
<dbReference type="InterPro" id="IPR050707">
    <property type="entry name" value="HTH_MetabolicPath_Reg"/>
</dbReference>
<reference evidence="6" key="1">
    <citation type="submission" date="2019-03" db="EMBL/GenBank/DDBJ databases">
        <title>Afifella sp. nov., isolated from activated sludge.</title>
        <authorList>
            <person name="Li Q."/>
            <person name="Liu Y."/>
        </authorList>
    </citation>
    <scope>NUCLEOTIDE SEQUENCE</scope>
    <source>
        <strain evidence="6">L72</strain>
    </source>
</reference>
<proteinExistence type="predicted"/>
<dbReference type="Pfam" id="PF09339">
    <property type="entry name" value="HTH_IclR"/>
    <property type="match status" value="1"/>
</dbReference>
<dbReference type="Proteomes" id="UP000773614">
    <property type="component" value="Unassembled WGS sequence"/>
</dbReference>
<dbReference type="PANTHER" id="PTHR30136:SF24">
    <property type="entry name" value="HTH-TYPE TRANSCRIPTIONAL REPRESSOR ALLR"/>
    <property type="match status" value="1"/>
</dbReference>
<dbReference type="EMBL" id="SPKJ01000002">
    <property type="protein sequence ID" value="MYZ46358.1"/>
    <property type="molecule type" value="Genomic_DNA"/>
</dbReference>
<dbReference type="OrthoDB" id="8438735at2"/>
<evidence type="ECO:0000259" key="4">
    <source>
        <dbReference type="PROSITE" id="PS51077"/>
    </source>
</evidence>
<keyword evidence="1" id="KW-0805">Transcription regulation</keyword>